<reference evidence="1 2" key="1">
    <citation type="journal article" date="2014" name="Genome Announc.">
        <title>Complete Genome Sequence of Pseudomonas sp. Strain TKP, Isolated from a gamma-Hexachlorocyclohexane-Degrading Mixed Culture.</title>
        <authorList>
            <person name="Ohtsubo Y."/>
            <person name="Kishida K."/>
            <person name="Sato T."/>
            <person name="Tabata M."/>
            <person name="Kawasumi T."/>
            <person name="Ogura Y."/>
            <person name="Hayashi T."/>
            <person name="Tsuda M."/>
            <person name="Nagata Y."/>
        </authorList>
    </citation>
    <scope>NUCLEOTIDE SEQUENCE [LARGE SCALE GENOMIC DNA]</scope>
    <source>
        <strain evidence="1 2">TKP</strain>
    </source>
</reference>
<accession>A0ACA7PB88</accession>
<gene>
    <name evidence="1" type="ORF">U771_23505</name>
</gene>
<organism evidence="1 2">
    <name type="scientific">Pseudomonas gorinensis</name>
    <dbReference type="NCBI Taxonomy" id="3240790"/>
    <lineage>
        <taxon>Bacteria</taxon>
        <taxon>Pseudomonadati</taxon>
        <taxon>Pseudomonadota</taxon>
        <taxon>Gammaproteobacteria</taxon>
        <taxon>Pseudomonadales</taxon>
        <taxon>Pseudomonadaceae</taxon>
        <taxon>Pseudomonas</taxon>
    </lineage>
</organism>
<dbReference type="EMBL" id="CP006852">
    <property type="protein sequence ID" value="AHC37193.1"/>
    <property type="molecule type" value="Genomic_DNA"/>
</dbReference>
<proteinExistence type="predicted"/>
<evidence type="ECO:0000313" key="2">
    <source>
        <dbReference type="Proteomes" id="UP000018725"/>
    </source>
</evidence>
<dbReference type="Proteomes" id="UP000018725">
    <property type="component" value="Chromosome"/>
</dbReference>
<sequence>MRLPALPSKGATMKEKIQNWLHDLGVALGLIEPPLQPVPIRTDDEQRRPRRR</sequence>
<name>A0ACA7PB88_9PSED</name>
<protein>
    <submittedName>
        <fullName evidence="1">Uncharacterized protein</fullName>
    </submittedName>
</protein>
<evidence type="ECO:0000313" key="1">
    <source>
        <dbReference type="EMBL" id="AHC37193.1"/>
    </source>
</evidence>
<keyword evidence="2" id="KW-1185">Reference proteome</keyword>